<evidence type="ECO:0000256" key="1">
    <source>
        <dbReference type="SAM" id="MobiDB-lite"/>
    </source>
</evidence>
<dbReference type="RefSeq" id="WP_093288634.1">
    <property type="nucleotide sequence ID" value="NZ_FOFS01000013.1"/>
</dbReference>
<protein>
    <submittedName>
        <fullName evidence="4">General secretion pathway protein B</fullName>
    </submittedName>
</protein>
<dbReference type="Proteomes" id="UP000199233">
    <property type="component" value="Unassembled WGS sequence"/>
</dbReference>
<feature type="transmembrane region" description="Helical" evidence="2">
    <location>
        <begin position="40"/>
        <end position="60"/>
    </location>
</feature>
<evidence type="ECO:0000256" key="2">
    <source>
        <dbReference type="SAM" id="Phobius"/>
    </source>
</evidence>
<feature type="region of interest" description="Disordered" evidence="1">
    <location>
        <begin position="140"/>
        <end position="194"/>
    </location>
</feature>
<feature type="domain" description="Type II secretion system protein GspB C-terminal" evidence="3">
    <location>
        <begin position="210"/>
        <end position="266"/>
    </location>
</feature>
<dbReference type="Pfam" id="PF16537">
    <property type="entry name" value="T2SSB"/>
    <property type="match status" value="1"/>
</dbReference>
<keyword evidence="5" id="KW-1185">Reference proteome</keyword>
<gene>
    <name evidence="4" type="ORF">SAMN04488038_113105</name>
</gene>
<name>A0A1H9KGM6_9GAMM</name>
<reference evidence="4 5" key="1">
    <citation type="submission" date="2016-10" db="EMBL/GenBank/DDBJ databases">
        <authorList>
            <person name="de Groot N.N."/>
        </authorList>
    </citation>
    <scope>NUCLEOTIDE SEQUENCE [LARGE SCALE GENOMIC DNA]</scope>
    <source>
        <strain evidence="4 5">DSM 25927</strain>
    </source>
</reference>
<keyword evidence="2" id="KW-1133">Transmembrane helix</keyword>
<evidence type="ECO:0000313" key="4">
    <source>
        <dbReference type="EMBL" id="SEQ98291.1"/>
    </source>
</evidence>
<dbReference type="AlphaFoldDB" id="A0A1H9KGM6"/>
<proteinExistence type="predicted"/>
<organism evidence="4 5">
    <name type="scientific">Solimonas aquatica</name>
    <dbReference type="NCBI Taxonomy" id="489703"/>
    <lineage>
        <taxon>Bacteria</taxon>
        <taxon>Pseudomonadati</taxon>
        <taxon>Pseudomonadota</taxon>
        <taxon>Gammaproteobacteria</taxon>
        <taxon>Nevskiales</taxon>
        <taxon>Nevskiaceae</taxon>
        <taxon>Solimonas</taxon>
    </lineage>
</organism>
<sequence>MSYILDALRRAERERHAGRTPGVESLSHGIAAGAARLPPAIWVLALLTLAVAVAALLLALRDHRAPPPAATAPVASAAPAPAAPVAAPAAASAPSPREAIPLPAMDAATAIRNGEGLSSLDDVMTSDESAAEQDGATVIRARSRSAEDQAAASAPNTSPLDQRQVIKVDPALPPAPARETAPADNGNPAPVNETARKLGEMPESYRAQFPQFNLEIHNYSSEAGRSWIMVGGQRYKEGDSLANGARIAHIIEDGVIYDYGGAQVLLPNR</sequence>
<keyword evidence="2" id="KW-0472">Membrane</keyword>
<evidence type="ECO:0000313" key="5">
    <source>
        <dbReference type="Proteomes" id="UP000199233"/>
    </source>
</evidence>
<dbReference type="GO" id="GO:0015627">
    <property type="term" value="C:type II protein secretion system complex"/>
    <property type="evidence" value="ECO:0007669"/>
    <property type="project" value="InterPro"/>
</dbReference>
<keyword evidence="2" id="KW-0812">Transmembrane</keyword>
<dbReference type="InterPro" id="IPR032389">
    <property type="entry name" value="GspB_C"/>
</dbReference>
<dbReference type="EMBL" id="FOFS01000013">
    <property type="protein sequence ID" value="SEQ98291.1"/>
    <property type="molecule type" value="Genomic_DNA"/>
</dbReference>
<dbReference type="STRING" id="489703.SAMN04488038_113105"/>
<evidence type="ECO:0000259" key="3">
    <source>
        <dbReference type="Pfam" id="PF16537"/>
    </source>
</evidence>
<dbReference type="OrthoDB" id="5432325at2"/>
<accession>A0A1H9KGM6</accession>